<dbReference type="PANTHER" id="PTHR33560">
    <property type="entry name" value="PROTEIN FAM227B"/>
    <property type="match status" value="1"/>
</dbReference>
<dbReference type="PANTHER" id="PTHR33560:SF1">
    <property type="entry name" value="PROTEIN FAM227A"/>
    <property type="match status" value="1"/>
</dbReference>
<proteinExistence type="inferred from homology"/>
<dbReference type="InterPro" id="IPR029417">
    <property type="entry name" value="FAM227"/>
</dbReference>
<dbReference type="EMBL" id="VJMI01005140">
    <property type="protein sequence ID" value="KAF0770435.1"/>
    <property type="molecule type" value="Genomic_DNA"/>
</dbReference>
<accession>A0A6A5ANB8</accession>
<dbReference type="Proteomes" id="UP000469452">
    <property type="component" value="Unassembled WGS sequence"/>
</dbReference>
<dbReference type="Pfam" id="PF14922">
    <property type="entry name" value="FWWh"/>
    <property type="match status" value="1"/>
</dbReference>
<protein>
    <submittedName>
        <fullName evidence="2">Uncharacterized protein</fullName>
    </submittedName>
</protein>
<dbReference type="AlphaFoldDB" id="A0A6A5ANB8"/>
<organism evidence="2 3">
    <name type="scientific">Aphanomyces astaci</name>
    <name type="common">Crayfish plague agent</name>
    <dbReference type="NCBI Taxonomy" id="112090"/>
    <lineage>
        <taxon>Eukaryota</taxon>
        <taxon>Sar</taxon>
        <taxon>Stramenopiles</taxon>
        <taxon>Oomycota</taxon>
        <taxon>Saprolegniomycetes</taxon>
        <taxon>Saprolegniales</taxon>
        <taxon>Verrucalvaceae</taxon>
        <taxon>Aphanomyces</taxon>
    </lineage>
</organism>
<sequence length="508" mass="57867">MHPIRRKSVVLEEDENEPKKTLQQKEVISAQMIDVVQTRLDSLRSVAENRIYGLECDLKANLNHSSRMVPGLPDPYETNHVVATGRLRTSAALAMNARNQLLMERLFGPDEKLRTRNKTMKKSKADMLKSETRRNKRAQLEKLLQVSIERHVTRTVDSVLTSADSNNKRNIDLNAKLLLSHTIEKMRIVQGKKTFKRFVLTEISCTQFEQIFWLVFTRIFQKNADDADQMECICALYVKMLSVLRLNKDLIFRIYPYAIAGSVCSGFHYLFPGSRHLYVHDFKHQVFVIVCELLLGLKLCPISVQMMRKQYFPEDQLDELAGKMKYLDSAESTPPGQLPGSSNSLRKSASDFTLSMLPTSLRIHQVRASFNAAQLSPLMKEYLATNKEGLKKPCFLRRTTPVDRCLVGGEDTYRKAFTKKDQAVNFAQQSSELYGEYRKDVLKYQQNAHNAIKLIDETKDIVLNGGKAAIKAYKAILQNHSILEEAADQVPVQNSNVVATTRPTKHGL</sequence>
<comment type="similarity">
    <text evidence="1">Belongs to the FAM227 family.</text>
</comment>
<evidence type="ECO:0000256" key="1">
    <source>
        <dbReference type="ARBA" id="ARBA00008666"/>
    </source>
</evidence>
<name>A0A6A5ANB8_APHAT</name>
<comment type="caution">
    <text evidence="2">The sequence shown here is derived from an EMBL/GenBank/DDBJ whole genome shotgun (WGS) entry which is preliminary data.</text>
</comment>
<reference evidence="2 3" key="1">
    <citation type="submission" date="2019-06" db="EMBL/GenBank/DDBJ databases">
        <title>Genomics analysis of Aphanomyces spp. identifies a new class of oomycete effector associated with host adaptation.</title>
        <authorList>
            <person name="Gaulin E."/>
        </authorList>
    </citation>
    <scope>NUCLEOTIDE SEQUENCE [LARGE SCALE GENOMIC DNA]</scope>
    <source>
        <strain evidence="2 3">E</strain>
    </source>
</reference>
<evidence type="ECO:0000313" key="2">
    <source>
        <dbReference type="EMBL" id="KAF0770435.1"/>
    </source>
</evidence>
<evidence type="ECO:0000313" key="3">
    <source>
        <dbReference type="Proteomes" id="UP000469452"/>
    </source>
</evidence>
<dbReference type="VEuPathDB" id="FungiDB:H257_15627"/>
<gene>
    <name evidence="2" type="ORF">AaE_002584</name>
</gene>